<reference evidence="3 5" key="1">
    <citation type="submission" date="2022-01" db="EMBL/GenBank/DDBJ databases">
        <title>Collection of gut derived symbiotic bacterial strains cultured from healthy donors.</title>
        <authorList>
            <person name="Lin H."/>
            <person name="Kohout C."/>
            <person name="Waligurski E."/>
            <person name="Pamer E.G."/>
        </authorList>
    </citation>
    <scope>NUCLEOTIDE SEQUENCE [LARGE SCALE GENOMIC DNA]</scope>
    <source>
        <strain evidence="3 5">DFI.3.7</strain>
    </source>
</reference>
<dbReference type="InterPro" id="IPR014198">
    <property type="entry name" value="Spore_III_AB"/>
</dbReference>
<evidence type="ECO:0000313" key="4">
    <source>
        <dbReference type="EMBL" id="MCQ4771374.1"/>
    </source>
</evidence>
<dbReference type="AlphaFoldDB" id="A0AAW5JTV3"/>
<feature type="chain" id="PRO_5043588269" evidence="2">
    <location>
        <begin position="23"/>
        <end position="171"/>
    </location>
</feature>
<evidence type="ECO:0000256" key="1">
    <source>
        <dbReference type="SAM" id="Coils"/>
    </source>
</evidence>
<evidence type="ECO:0000313" key="6">
    <source>
        <dbReference type="Proteomes" id="UP001204562"/>
    </source>
</evidence>
<comment type="caution">
    <text evidence="4">The sequence shown here is derived from an EMBL/GenBank/DDBJ whole genome shotgun (WGS) entry which is preliminary data.</text>
</comment>
<keyword evidence="1" id="KW-0175">Coiled coil</keyword>
<name>A0AAW5JTV3_9FIRM</name>
<dbReference type="Pfam" id="PF09548">
    <property type="entry name" value="Spore_III_AB"/>
    <property type="match status" value="1"/>
</dbReference>
<dbReference type="RefSeq" id="WP_238074462.1">
    <property type="nucleotide sequence ID" value="NZ_JAKNJB010000022.1"/>
</dbReference>
<evidence type="ECO:0000313" key="5">
    <source>
        <dbReference type="Proteomes" id="UP001200313"/>
    </source>
</evidence>
<dbReference type="Proteomes" id="UP001204562">
    <property type="component" value="Unassembled WGS sequence"/>
</dbReference>
<organism evidence="4 6">
    <name type="scientific">Intestinimonas massiliensis</name>
    <name type="common">ex Afouda et al. 2020</name>
    <dbReference type="NCBI Taxonomy" id="1673721"/>
    <lineage>
        <taxon>Bacteria</taxon>
        <taxon>Bacillati</taxon>
        <taxon>Bacillota</taxon>
        <taxon>Clostridia</taxon>
        <taxon>Eubacteriales</taxon>
        <taxon>Intestinimonas</taxon>
    </lineage>
</organism>
<dbReference type="EMBL" id="JAKNJB010000022">
    <property type="protein sequence ID" value="MCG4527910.1"/>
    <property type="molecule type" value="Genomic_DNA"/>
</dbReference>
<keyword evidence="5" id="KW-1185">Reference proteome</keyword>
<feature type="coiled-coil region" evidence="1">
    <location>
        <begin position="127"/>
        <end position="154"/>
    </location>
</feature>
<dbReference type="PIRSF" id="PIRSF021435">
    <property type="entry name" value="SpoIIIAB"/>
    <property type="match status" value="1"/>
</dbReference>
<proteinExistence type="predicted"/>
<sequence length="171" mass="18360">MLKLAGALILMAGASSIGFGAAAQLRARVTSLRALIGGLELMERELSFRLTPMPDLLAVVAKRAQAPACYFFARCRDSLDRLGEKSLGELWREALDAEPDLLLSGEETLVLAGLGEVLGRYDGDGQREALESALAELARCLKRAEEDRNRLGRMYGVLGMGAGALTVILLL</sequence>
<evidence type="ECO:0000313" key="3">
    <source>
        <dbReference type="EMBL" id="MCG4527910.1"/>
    </source>
</evidence>
<dbReference type="Proteomes" id="UP001200313">
    <property type="component" value="Unassembled WGS sequence"/>
</dbReference>
<reference evidence="4" key="2">
    <citation type="submission" date="2022-06" db="EMBL/GenBank/DDBJ databases">
        <title>Isolation of gut microbiota from human fecal samples.</title>
        <authorList>
            <person name="Pamer E.G."/>
            <person name="Barat B."/>
            <person name="Waligurski E."/>
            <person name="Medina S."/>
            <person name="Paddock L."/>
            <person name="Mostad J."/>
        </authorList>
    </citation>
    <scope>NUCLEOTIDE SEQUENCE</scope>
    <source>
        <strain evidence="4">DFI.9.91</strain>
    </source>
</reference>
<dbReference type="EMBL" id="JANFYS010000029">
    <property type="protein sequence ID" value="MCQ4771374.1"/>
    <property type="molecule type" value="Genomic_DNA"/>
</dbReference>
<accession>A0AAW5JTV3</accession>
<keyword evidence="2" id="KW-0732">Signal</keyword>
<gene>
    <name evidence="3" type="ORF">L0P79_12680</name>
    <name evidence="4" type="ORF">NE579_13070</name>
</gene>
<protein>
    <submittedName>
        <fullName evidence="4">Stage III sporulation protein AB</fullName>
    </submittedName>
</protein>
<evidence type="ECO:0000256" key="2">
    <source>
        <dbReference type="SAM" id="SignalP"/>
    </source>
</evidence>
<feature type="signal peptide" evidence="2">
    <location>
        <begin position="1"/>
        <end position="22"/>
    </location>
</feature>